<feature type="compositionally biased region" description="Polar residues" evidence="1">
    <location>
        <begin position="1004"/>
        <end position="1054"/>
    </location>
</feature>
<feature type="compositionally biased region" description="Basic residues" evidence="1">
    <location>
        <begin position="308"/>
        <end position="321"/>
    </location>
</feature>
<sequence length="1074" mass="117501">MVTMEESAMVEGGKKAKRNLGTEYSVGSTTLPLGAILGIAIGGALLLFTLLVTVGVMHVKRKHRRESNNVAEASEDGNADIDLKTALRSTRPPPTSLVQRLSFNPFLPHSEQEIRDEWDKHDGLRRTPLAKSKTTSQRGFFRTSSIRDSWPLMSKESLGLPPGQTAMFLSPVAPPGYVVQDQKWPNRSTSLLGRKRSLDSSKSVSPTRETYAMDIMPYRKIHRRSTSENQLSTILRSTSQRLKAAQRQSMTRTLSTLGRFPGLPPSDRLPTPPPLGNVTENREELMDQELDESVTSSIYDIYAQTPSPKKKHQRTSSKRSQVKSISLTESVKFKDNLRASESVDMPMSAPLTSPSKNSSGLGQKSFSNKAVGRAKDISAQIHQDHDVSMFATDLPNITSNQQILSPPQRISLSGDPFYSSVRSSKPVIPSPQIQGPRPMYFRKTTFGQEVTSERPAGFNSPLRDVSGNVQASPKRGLPEPKTNAESNPFQWYPQEAIPARATQNNSKKSNSRRKGHKRSNVIRMSNLSRPTSSVDIVPEEPEEASPLMLNGPKYSSFPRVEITQCSSPTQSPSSQRTSQRPPSIPIFNPTLILPITSTGSEDVSPALGVDRRSDTGYSPTLSVCNYYTEKDSGSEDDFFEPRISTSLQPSPSAIKYRRHERNYSADLALMPTHQSHQYLQEQLLSSSPLLAEIFPAKIVPPTQILTSRPTSPSLPNSISTMSGLRSSAATPAPPMLTVPNHLTGPRSEPGKHTRATLSPPRCESMLSTISMLRRMNSEVSTASSNSVTSAESPTMLSDALFPSTGNNTNTGLGMDVSIIEEDDNASIKVLNSNTQTSIEERGRSRGSRHYLSMGQGQSPPSTPSSSAPTRVSEKATMRQARHTRPRVEIRDSHRIHKERRKKRAEEMDGAGMVDELEAVQEGSSPATGVNSIVRGSGGDGKASGSDIGLRFPILSSEGRASDTSPRFGERSPARLSGLRLVAPEIEGLTTDFVDAIMHPDKDSSLLQSIESDTQFQPEDTQLDSLGKASKSSVLTEKNGNEGQVQWSDAVTEPSTHAIRRESKMEHPSPVTPPK</sequence>
<feature type="transmembrane region" description="Helical" evidence="2">
    <location>
        <begin position="33"/>
        <end position="57"/>
    </location>
</feature>
<feature type="compositionally biased region" description="Polar residues" evidence="1">
    <location>
        <begin position="921"/>
        <end position="930"/>
    </location>
</feature>
<feature type="compositionally biased region" description="Low complexity" evidence="1">
    <location>
        <begin position="566"/>
        <end position="581"/>
    </location>
</feature>
<reference evidence="3 4" key="1">
    <citation type="journal article" date="2024" name="Commun. Biol.">
        <title>Comparative genomic analysis of thermophilic fungi reveals convergent evolutionary adaptations and gene losses.</title>
        <authorList>
            <person name="Steindorff A.S."/>
            <person name="Aguilar-Pontes M.V."/>
            <person name="Robinson A.J."/>
            <person name="Andreopoulos B."/>
            <person name="LaButti K."/>
            <person name="Kuo A."/>
            <person name="Mondo S."/>
            <person name="Riley R."/>
            <person name="Otillar R."/>
            <person name="Haridas S."/>
            <person name="Lipzen A."/>
            <person name="Grimwood J."/>
            <person name="Schmutz J."/>
            <person name="Clum A."/>
            <person name="Reid I.D."/>
            <person name="Moisan M.C."/>
            <person name="Butler G."/>
            <person name="Nguyen T.T.M."/>
            <person name="Dewar K."/>
            <person name="Conant G."/>
            <person name="Drula E."/>
            <person name="Henrissat B."/>
            <person name="Hansel C."/>
            <person name="Singer S."/>
            <person name="Hutchinson M.I."/>
            <person name="de Vries R.P."/>
            <person name="Natvig D.O."/>
            <person name="Powell A.J."/>
            <person name="Tsang A."/>
            <person name="Grigoriev I.V."/>
        </authorList>
    </citation>
    <scope>NUCLEOTIDE SEQUENCE [LARGE SCALE GENOMIC DNA]</scope>
    <source>
        <strain evidence="3 4">CBS 494.80</strain>
    </source>
</reference>
<feature type="compositionally biased region" description="Polar residues" evidence="1">
    <location>
        <begin position="522"/>
        <end position="534"/>
    </location>
</feature>
<feature type="region of interest" description="Disordered" evidence="1">
    <location>
        <begin position="1004"/>
        <end position="1074"/>
    </location>
</feature>
<evidence type="ECO:0000256" key="2">
    <source>
        <dbReference type="SAM" id="Phobius"/>
    </source>
</evidence>
<evidence type="ECO:0000256" key="1">
    <source>
        <dbReference type="SAM" id="MobiDB-lite"/>
    </source>
</evidence>
<evidence type="ECO:0000313" key="4">
    <source>
        <dbReference type="Proteomes" id="UP001595075"/>
    </source>
</evidence>
<accession>A0ABR4CDI0</accession>
<feature type="region of interest" description="Disordered" evidence="1">
    <location>
        <begin position="304"/>
        <end position="324"/>
    </location>
</feature>
<feature type="region of interest" description="Disordered" evidence="1">
    <location>
        <begin position="339"/>
        <end position="367"/>
    </location>
</feature>
<feature type="compositionally biased region" description="Basic residues" evidence="1">
    <location>
        <begin position="893"/>
        <end position="902"/>
    </location>
</feature>
<feature type="region of interest" description="Disordered" evidence="1">
    <location>
        <begin position="450"/>
        <end position="584"/>
    </location>
</feature>
<feature type="region of interest" description="Disordered" evidence="1">
    <location>
        <begin position="704"/>
        <end position="733"/>
    </location>
</feature>
<comment type="caution">
    <text evidence="3">The sequence shown here is derived from an EMBL/GenBank/DDBJ whole genome shotgun (WGS) entry which is preliminary data.</text>
</comment>
<evidence type="ECO:0000313" key="3">
    <source>
        <dbReference type="EMBL" id="KAL2067577.1"/>
    </source>
</evidence>
<keyword evidence="2" id="KW-1133">Transmembrane helix</keyword>
<feature type="compositionally biased region" description="Polar residues" evidence="1">
    <location>
        <begin position="704"/>
        <end position="729"/>
    </location>
</feature>
<feature type="compositionally biased region" description="Basic residues" evidence="1">
    <location>
        <begin position="509"/>
        <end position="520"/>
    </location>
</feature>
<gene>
    <name evidence="3" type="ORF">VTL71DRAFT_2002</name>
</gene>
<feature type="compositionally biased region" description="Polar residues" evidence="1">
    <location>
        <begin position="350"/>
        <end position="367"/>
    </location>
</feature>
<dbReference type="Proteomes" id="UP001595075">
    <property type="component" value="Unassembled WGS sequence"/>
</dbReference>
<keyword evidence="4" id="KW-1185">Reference proteome</keyword>
<name>A0ABR4CDI0_9HELO</name>
<protein>
    <submittedName>
        <fullName evidence="3">Uncharacterized protein</fullName>
    </submittedName>
</protein>
<proteinExistence type="predicted"/>
<dbReference type="EMBL" id="JAZHXI010000010">
    <property type="protein sequence ID" value="KAL2067577.1"/>
    <property type="molecule type" value="Genomic_DNA"/>
</dbReference>
<feature type="region of interest" description="Disordered" evidence="1">
    <location>
        <begin position="254"/>
        <end position="279"/>
    </location>
</feature>
<feature type="region of interest" description="Disordered" evidence="1">
    <location>
        <begin position="830"/>
        <end position="977"/>
    </location>
</feature>
<keyword evidence="2" id="KW-0812">Transmembrane</keyword>
<organism evidence="3 4">
    <name type="scientific">Oculimacula yallundae</name>
    <dbReference type="NCBI Taxonomy" id="86028"/>
    <lineage>
        <taxon>Eukaryota</taxon>
        <taxon>Fungi</taxon>
        <taxon>Dikarya</taxon>
        <taxon>Ascomycota</taxon>
        <taxon>Pezizomycotina</taxon>
        <taxon>Leotiomycetes</taxon>
        <taxon>Helotiales</taxon>
        <taxon>Ploettnerulaceae</taxon>
        <taxon>Oculimacula</taxon>
    </lineage>
</organism>
<keyword evidence="2" id="KW-0472">Membrane</keyword>